<evidence type="ECO:0000256" key="1">
    <source>
        <dbReference type="ARBA" id="ARBA00009861"/>
    </source>
</evidence>
<name>A0AAV7DQQ0_ARIFI</name>
<evidence type="ECO:0000256" key="2">
    <source>
        <dbReference type="ARBA" id="ARBA00022679"/>
    </source>
</evidence>
<dbReference type="GO" id="GO:0016740">
    <property type="term" value="F:transferase activity"/>
    <property type="evidence" value="ECO:0007669"/>
    <property type="project" value="UniProtKB-KW"/>
</dbReference>
<organism evidence="3 4">
    <name type="scientific">Aristolochia fimbriata</name>
    <name type="common">White veined hardy Dutchman's pipe vine</name>
    <dbReference type="NCBI Taxonomy" id="158543"/>
    <lineage>
        <taxon>Eukaryota</taxon>
        <taxon>Viridiplantae</taxon>
        <taxon>Streptophyta</taxon>
        <taxon>Embryophyta</taxon>
        <taxon>Tracheophyta</taxon>
        <taxon>Spermatophyta</taxon>
        <taxon>Magnoliopsida</taxon>
        <taxon>Magnoliidae</taxon>
        <taxon>Piperales</taxon>
        <taxon>Aristolochiaceae</taxon>
        <taxon>Aristolochia</taxon>
    </lineage>
</organism>
<dbReference type="Pfam" id="PF02458">
    <property type="entry name" value="Transferase"/>
    <property type="match status" value="1"/>
</dbReference>
<protein>
    <submittedName>
        <fullName evidence="3">Uncharacterized protein</fullName>
    </submittedName>
</protein>
<keyword evidence="2" id="KW-0808">Transferase</keyword>
<accession>A0AAV7DQQ0</accession>
<evidence type="ECO:0000313" key="4">
    <source>
        <dbReference type="Proteomes" id="UP000825729"/>
    </source>
</evidence>
<dbReference type="PANTHER" id="PTHR31147">
    <property type="entry name" value="ACYL TRANSFERASE 4"/>
    <property type="match status" value="1"/>
</dbReference>
<dbReference type="PANTHER" id="PTHR31147:SF66">
    <property type="entry name" value="OS05G0315700 PROTEIN"/>
    <property type="match status" value="1"/>
</dbReference>
<dbReference type="Gene3D" id="3.30.559.10">
    <property type="entry name" value="Chloramphenicol acetyltransferase-like domain"/>
    <property type="match status" value="2"/>
</dbReference>
<proteinExistence type="inferred from homology"/>
<comment type="similarity">
    <text evidence="1">Belongs to the plant acyltransferase family.</text>
</comment>
<gene>
    <name evidence="3" type="ORF">H6P81_021746</name>
</gene>
<keyword evidence="4" id="KW-1185">Reference proteome</keyword>
<comment type="caution">
    <text evidence="3">The sequence shown here is derived from an EMBL/GenBank/DDBJ whole genome shotgun (WGS) entry which is preliminary data.</text>
</comment>
<sequence length="467" mass="51431">MAPTLTFAVRKQNQCWFPPVKPTPYELKPLSDIDDQQFLRFQVPFYFAYPYSPSMDGRDPCQVIKTTLAQLLVHYYPFAGRLSEAPNKKLTVECTGEGVLFVEADADVKLQEISNKLQPPSPYSDLFLHEVPGLGEICHSPLMLIQVTRLSCGGFIFALRFNHTMTDALGFHQFLKAASEIARGAEAPSLLPIWERHLLNADDPPHVSFSHYEYNNIPATGSSSNSLNHLVNPPNKMIIQSFFFGPNEIFALRNHLPKSLRVVSSTFDILTATLWRCRTAALHLVPSEQVRVLCVVNGRNKFKPPLPEGHYGNVLAIPAAVSSVEDLCGNSLGYAVGLVRKAKLSVTKEYIKSVANLMVLEGKPLFQPVQAATYIVSDITKMGFQELDFGWGEPIYGGPAKIGGSLTFMATFFMPGQNSQGVKGVVVPVGLPPLAMEAFIVEVDKMIREVGMQESHDVSGALGPPII</sequence>
<dbReference type="InterPro" id="IPR050898">
    <property type="entry name" value="Plant_acyltransferase"/>
</dbReference>
<dbReference type="InterPro" id="IPR023213">
    <property type="entry name" value="CAT-like_dom_sf"/>
</dbReference>
<evidence type="ECO:0000313" key="3">
    <source>
        <dbReference type="EMBL" id="KAG9438310.1"/>
    </source>
</evidence>
<reference evidence="3 4" key="1">
    <citation type="submission" date="2021-07" db="EMBL/GenBank/DDBJ databases">
        <title>The Aristolochia fimbriata genome: insights into angiosperm evolution, floral development and chemical biosynthesis.</title>
        <authorList>
            <person name="Jiao Y."/>
        </authorList>
    </citation>
    <scope>NUCLEOTIDE SEQUENCE [LARGE SCALE GENOMIC DNA]</scope>
    <source>
        <strain evidence="3">IBCAS-2021</strain>
        <tissue evidence="3">Leaf</tissue>
    </source>
</reference>
<dbReference type="Proteomes" id="UP000825729">
    <property type="component" value="Unassembled WGS sequence"/>
</dbReference>
<dbReference type="EMBL" id="JAINDJ010000184">
    <property type="protein sequence ID" value="KAG9438310.1"/>
    <property type="molecule type" value="Genomic_DNA"/>
</dbReference>
<dbReference type="AlphaFoldDB" id="A0AAV7DQQ0"/>